<evidence type="ECO:0000256" key="2">
    <source>
        <dbReference type="ARBA" id="ARBA00022475"/>
    </source>
</evidence>
<keyword evidence="3 6" id="KW-0812">Transmembrane</keyword>
<evidence type="ECO:0000256" key="6">
    <source>
        <dbReference type="SAM" id="Phobius"/>
    </source>
</evidence>
<keyword evidence="5 6" id="KW-0472">Membrane</keyword>
<feature type="transmembrane region" description="Helical" evidence="6">
    <location>
        <begin position="93"/>
        <end position="112"/>
    </location>
</feature>
<gene>
    <name evidence="7" type="ORF">WMQ36_14770</name>
</gene>
<comment type="caution">
    <text evidence="7">The sequence shown here is derived from an EMBL/GenBank/DDBJ whole genome shotgun (WGS) entry which is preliminary data.</text>
</comment>
<evidence type="ECO:0000256" key="4">
    <source>
        <dbReference type="ARBA" id="ARBA00022989"/>
    </source>
</evidence>
<accession>A0ABV1D787</accession>
<organism evidence="7 8">
    <name type="scientific">Enterocloster hominis</name>
    <name type="common">ex Hitch et al. 2024</name>
    <dbReference type="NCBI Taxonomy" id="1917870"/>
    <lineage>
        <taxon>Bacteria</taxon>
        <taxon>Bacillati</taxon>
        <taxon>Bacillota</taxon>
        <taxon>Clostridia</taxon>
        <taxon>Lachnospirales</taxon>
        <taxon>Lachnospiraceae</taxon>
        <taxon>Enterocloster</taxon>
    </lineage>
</organism>
<evidence type="ECO:0000256" key="3">
    <source>
        <dbReference type="ARBA" id="ARBA00022692"/>
    </source>
</evidence>
<keyword evidence="8" id="KW-1185">Reference proteome</keyword>
<feature type="transmembrane region" description="Helical" evidence="6">
    <location>
        <begin position="64"/>
        <end position="86"/>
    </location>
</feature>
<feature type="transmembrane region" description="Helical" evidence="6">
    <location>
        <begin position="215"/>
        <end position="236"/>
    </location>
</feature>
<feature type="transmembrane region" description="Helical" evidence="6">
    <location>
        <begin position="192"/>
        <end position="209"/>
    </location>
</feature>
<dbReference type="InterPro" id="IPR001851">
    <property type="entry name" value="ABC_transp_permease"/>
</dbReference>
<dbReference type="EMBL" id="JBBMFM010000054">
    <property type="protein sequence ID" value="MEQ2426236.1"/>
    <property type="molecule type" value="Genomic_DNA"/>
</dbReference>
<feature type="transmembrane region" description="Helical" evidence="6">
    <location>
        <begin position="248"/>
        <end position="268"/>
    </location>
</feature>
<keyword evidence="4 6" id="KW-1133">Transmembrane helix</keyword>
<protein>
    <submittedName>
        <fullName evidence="7">ABC transporter permease</fullName>
    </submittedName>
</protein>
<evidence type="ECO:0000256" key="1">
    <source>
        <dbReference type="ARBA" id="ARBA00004651"/>
    </source>
</evidence>
<feature type="transmembrane region" description="Helical" evidence="6">
    <location>
        <begin position="280"/>
        <end position="303"/>
    </location>
</feature>
<keyword evidence="2" id="KW-1003">Cell membrane</keyword>
<dbReference type="CDD" id="cd06574">
    <property type="entry name" value="TM_PBP1_branched-chain-AA_like"/>
    <property type="match status" value="1"/>
</dbReference>
<dbReference type="Proteomes" id="UP001454086">
    <property type="component" value="Unassembled WGS sequence"/>
</dbReference>
<comment type="subcellular location">
    <subcellularLocation>
        <location evidence="1">Cell membrane</location>
        <topology evidence="1">Multi-pass membrane protein</topology>
    </subcellularLocation>
</comment>
<dbReference type="RefSeq" id="WP_008716692.1">
    <property type="nucleotide sequence ID" value="NZ_JBBMFM010000054.1"/>
</dbReference>
<dbReference type="PANTHER" id="PTHR32196:SF69">
    <property type="entry name" value="BRANCHED-CHAIN AMINO ACID TRANSPORT SYSTEM, PERMEASE PROTEIN"/>
    <property type="match status" value="1"/>
</dbReference>
<evidence type="ECO:0000313" key="8">
    <source>
        <dbReference type="Proteomes" id="UP001454086"/>
    </source>
</evidence>
<feature type="transmembrane region" description="Helical" evidence="6">
    <location>
        <begin position="6"/>
        <end position="26"/>
    </location>
</feature>
<feature type="transmembrane region" description="Helical" evidence="6">
    <location>
        <begin position="138"/>
        <end position="158"/>
    </location>
</feature>
<name>A0ABV1D787_9FIRM</name>
<reference evidence="7 8" key="1">
    <citation type="submission" date="2024-03" db="EMBL/GenBank/DDBJ databases">
        <title>Human intestinal bacterial collection.</title>
        <authorList>
            <person name="Pauvert C."/>
            <person name="Hitch T.C.A."/>
            <person name="Clavel T."/>
        </authorList>
    </citation>
    <scope>NUCLEOTIDE SEQUENCE [LARGE SCALE GENOMIC DNA]</scope>
    <source>
        <strain evidence="7 8">CLA-SR-H021</strain>
    </source>
</reference>
<dbReference type="Pfam" id="PF02653">
    <property type="entry name" value="BPD_transp_2"/>
    <property type="match status" value="1"/>
</dbReference>
<evidence type="ECO:0000256" key="5">
    <source>
        <dbReference type="ARBA" id="ARBA00023136"/>
    </source>
</evidence>
<dbReference type="PANTHER" id="PTHR32196">
    <property type="entry name" value="ABC TRANSPORTER PERMEASE PROTEIN YPHD-RELATED-RELATED"/>
    <property type="match status" value="1"/>
</dbReference>
<proteinExistence type="predicted"/>
<feature type="transmembrane region" description="Helical" evidence="6">
    <location>
        <begin position="38"/>
        <end position="58"/>
    </location>
</feature>
<sequence>MTTIIFGIFEEGLVYAIMALGVYITYKILDFPDLSVDGTFPLGAALTAVGISNGLPIIGTIHPVLALILSFGAGALAGCITGLIHVKLKVRDLLSGIIVMTALYSINLRIAGKSNLPIFSKDTIFSNPFLTETIPNALSPYVVTIILFVIVLACKLLLDAYLKTRSGYLLRAVGDNDVLVTSLAKDKGMVKIVGLAIANGFAALAGSVYCQQKGFFDISIGTGTIVIGLANVIIGTQLFKRFGFVKSTTAVIIGSIIYKACVSLALLLNDIPVNLGFLRFTISVTASDLKLITAILFLIILVLSSSRGKKVKSHA</sequence>
<evidence type="ECO:0000313" key="7">
    <source>
        <dbReference type="EMBL" id="MEQ2426236.1"/>
    </source>
</evidence>